<dbReference type="eggNOG" id="COG1391">
    <property type="taxonomic scope" value="Bacteria"/>
</dbReference>
<keyword evidence="1" id="KW-0436">Ligase</keyword>
<dbReference type="AlphaFoldDB" id="J0PYE7"/>
<dbReference type="RefSeq" id="WP_005865777.1">
    <property type="nucleotide sequence ID" value="NZ_JH725020.1"/>
</dbReference>
<dbReference type="GO" id="GO:0016874">
    <property type="term" value="F:ligase activity"/>
    <property type="evidence" value="ECO:0007669"/>
    <property type="project" value="UniProtKB-KW"/>
</dbReference>
<accession>J0PYE7</accession>
<dbReference type="Proteomes" id="UP000008761">
    <property type="component" value="Unassembled WGS sequence"/>
</dbReference>
<sequence>MKNAFLKTKLLPLCSPDDGVPQWLKEIEEQGRKENLKSLVSSISDKGKQIDFIRAVITLSSFLREVLIANPSYLSPLLNVNIKIRLGEIINDITLIDKGESNTKLH</sequence>
<dbReference type="PATRIC" id="fig|1094551.3.peg.808"/>
<dbReference type="EMBL" id="AIME01000004">
    <property type="protein sequence ID" value="EJF75254.1"/>
    <property type="molecule type" value="Genomic_DNA"/>
</dbReference>
<protein>
    <submittedName>
        <fullName evidence="1">Glutamate-ammonia-ligase adenylyltransferase</fullName>
    </submittedName>
</protein>
<keyword evidence="1" id="KW-0808">Transferase</keyword>
<gene>
    <name evidence="1" type="ORF">MEC_00730</name>
</gene>
<evidence type="ECO:0000313" key="1">
    <source>
        <dbReference type="EMBL" id="EJF75254.1"/>
    </source>
</evidence>
<comment type="caution">
    <text evidence="1">The sequence shown here is derived from an EMBL/GenBank/DDBJ whole genome shotgun (WGS) entry which is preliminary data.</text>
</comment>
<dbReference type="GO" id="GO:0016779">
    <property type="term" value="F:nucleotidyltransferase activity"/>
    <property type="evidence" value="ECO:0007669"/>
    <property type="project" value="UniProtKB-KW"/>
</dbReference>
<organism evidence="1 2">
    <name type="scientific">Bartonella alsatica IBS 382</name>
    <dbReference type="NCBI Taxonomy" id="1094551"/>
    <lineage>
        <taxon>Bacteria</taxon>
        <taxon>Pseudomonadati</taxon>
        <taxon>Pseudomonadota</taxon>
        <taxon>Alphaproteobacteria</taxon>
        <taxon>Hyphomicrobiales</taxon>
        <taxon>Bartonellaceae</taxon>
        <taxon>Bartonella</taxon>
    </lineage>
</organism>
<dbReference type="HOGENOM" id="CLU_2217853_0_0_5"/>
<proteinExistence type="predicted"/>
<name>J0PYE7_9HYPH</name>
<reference evidence="1 2" key="1">
    <citation type="submission" date="2012-03" db="EMBL/GenBank/DDBJ databases">
        <title>The Genome Sequence of Bartonella alsatica IBS 382.</title>
        <authorList>
            <consortium name="The Broad Institute Genome Sequencing Platform"/>
            <consortium name="The Broad Institute Genome Sequencing Center for Infectious Disease"/>
            <person name="Feldgarden M."/>
            <person name="Kirby J."/>
            <person name="Kosoy M."/>
            <person name="Birtles R."/>
            <person name="Probert W.S."/>
            <person name="Chiaraviglio L."/>
            <person name="Young S.K."/>
            <person name="Zeng Q."/>
            <person name="Gargeya S."/>
            <person name="Fitzgerald M."/>
            <person name="Haas B."/>
            <person name="Abouelleil A."/>
            <person name="Alvarado L."/>
            <person name="Arachchi H.M."/>
            <person name="Berlin A."/>
            <person name="Chapman S.B."/>
            <person name="Gearin G."/>
            <person name="Goldberg J."/>
            <person name="Griggs A."/>
            <person name="Gujja S."/>
            <person name="Hansen M."/>
            <person name="Heiman D."/>
            <person name="Howarth C."/>
            <person name="Larimer J."/>
            <person name="Lui A."/>
            <person name="MacDonald P.J.P."/>
            <person name="McCowen C."/>
            <person name="Montmayeur A."/>
            <person name="Murphy C."/>
            <person name="Neiman D."/>
            <person name="Pearson M."/>
            <person name="Priest M."/>
            <person name="Roberts A."/>
            <person name="Saif S."/>
            <person name="Shea T."/>
            <person name="Sisk P."/>
            <person name="Stolte C."/>
            <person name="Sykes S."/>
            <person name="Wortman J."/>
            <person name="Nusbaum C."/>
            <person name="Birren B."/>
        </authorList>
    </citation>
    <scope>NUCLEOTIDE SEQUENCE [LARGE SCALE GENOMIC DNA]</scope>
    <source>
        <strain evidence="1 2">IBS 382</strain>
    </source>
</reference>
<keyword evidence="1" id="KW-0548">Nucleotidyltransferase</keyword>
<dbReference type="STRING" id="1094551.MEC_00730"/>
<evidence type="ECO:0000313" key="2">
    <source>
        <dbReference type="Proteomes" id="UP000008761"/>
    </source>
</evidence>